<reference evidence="8 9" key="1">
    <citation type="journal article" date="2012" name="Extremophiles">
        <title>Thermotomaculum hydrothermale gen. nov., sp. nov., a novel heterotrophic thermophile within the phylum Acidobacteria from a deep-sea hydrothermal vent chimney in the Southern Okinawa Trough.</title>
        <authorList>
            <person name="Izumi H."/>
            <person name="Nunoura T."/>
            <person name="Miyazaki M."/>
            <person name="Mino S."/>
            <person name="Toki T."/>
            <person name="Takai K."/>
            <person name="Sako Y."/>
            <person name="Sawabe T."/>
            <person name="Nakagawa S."/>
        </authorList>
    </citation>
    <scope>NUCLEOTIDE SEQUENCE [LARGE SCALE GENOMIC DNA]</scope>
    <source>
        <strain evidence="8 9">AC55</strain>
    </source>
</reference>
<evidence type="ECO:0000256" key="4">
    <source>
        <dbReference type="ARBA" id="ARBA00023163"/>
    </source>
</evidence>
<dbReference type="Pfam" id="PF00158">
    <property type="entry name" value="Sigma54_activat"/>
    <property type="match status" value="1"/>
</dbReference>
<dbReference type="InterPro" id="IPR003593">
    <property type="entry name" value="AAA+_ATPase"/>
</dbReference>
<dbReference type="RefSeq" id="WP_201328387.1">
    <property type="nucleotide sequence ID" value="NZ_AP017470.1"/>
</dbReference>
<dbReference type="SUPFAM" id="SSF52540">
    <property type="entry name" value="P-loop containing nucleoside triphosphate hydrolases"/>
    <property type="match status" value="1"/>
</dbReference>
<keyword evidence="2" id="KW-0067">ATP-binding</keyword>
<dbReference type="GO" id="GO:0005524">
    <property type="term" value="F:ATP binding"/>
    <property type="evidence" value="ECO:0007669"/>
    <property type="project" value="UniProtKB-KW"/>
</dbReference>
<dbReference type="Gene3D" id="1.10.10.60">
    <property type="entry name" value="Homeodomain-like"/>
    <property type="match status" value="1"/>
</dbReference>
<protein>
    <submittedName>
        <fullName evidence="8">Two-component system, NtrC family, response regulator</fullName>
    </submittedName>
</protein>
<dbReference type="PANTHER" id="PTHR32071">
    <property type="entry name" value="TRANSCRIPTIONAL REGULATORY PROTEIN"/>
    <property type="match status" value="1"/>
</dbReference>
<dbReference type="InterPro" id="IPR058031">
    <property type="entry name" value="AAA_lid_NorR"/>
</dbReference>
<dbReference type="PANTHER" id="PTHR32071:SF119">
    <property type="entry name" value="SIGMA L-DEPENDENT TRANSCRIPTIONAL REGULATOR YPLP-RELATED"/>
    <property type="match status" value="1"/>
</dbReference>
<dbReference type="GO" id="GO:0043565">
    <property type="term" value="F:sequence-specific DNA binding"/>
    <property type="evidence" value="ECO:0007669"/>
    <property type="project" value="InterPro"/>
</dbReference>
<dbReference type="Proteomes" id="UP000595564">
    <property type="component" value="Chromosome"/>
</dbReference>
<dbReference type="CDD" id="cd00009">
    <property type="entry name" value="AAA"/>
    <property type="match status" value="1"/>
</dbReference>
<dbReference type="PROSITE" id="PS50110">
    <property type="entry name" value="RESPONSE_REGULATORY"/>
    <property type="match status" value="1"/>
</dbReference>
<dbReference type="InterPro" id="IPR009057">
    <property type="entry name" value="Homeodomain-like_sf"/>
</dbReference>
<dbReference type="EMBL" id="AP017470">
    <property type="protein sequence ID" value="BBB32048.1"/>
    <property type="molecule type" value="Genomic_DNA"/>
</dbReference>
<dbReference type="InterPro" id="IPR025662">
    <property type="entry name" value="Sigma_54_int_dom_ATP-bd_1"/>
</dbReference>
<dbReference type="Pfam" id="PF02954">
    <property type="entry name" value="HTH_8"/>
    <property type="match status" value="1"/>
</dbReference>
<dbReference type="InterPro" id="IPR001789">
    <property type="entry name" value="Sig_transdc_resp-reg_receiver"/>
</dbReference>
<evidence type="ECO:0000256" key="2">
    <source>
        <dbReference type="ARBA" id="ARBA00022840"/>
    </source>
</evidence>
<evidence type="ECO:0000313" key="8">
    <source>
        <dbReference type="EMBL" id="BBB32048.1"/>
    </source>
</evidence>
<keyword evidence="5" id="KW-0597">Phosphoprotein</keyword>
<evidence type="ECO:0000256" key="1">
    <source>
        <dbReference type="ARBA" id="ARBA00022741"/>
    </source>
</evidence>
<dbReference type="GO" id="GO:0000160">
    <property type="term" value="P:phosphorelay signal transduction system"/>
    <property type="evidence" value="ECO:0007669"/>
    <property type="project" value="InterPro"/>
</dbReference>
<dbReference type="Gene3D" id="1.10.8.60">
    <property type="match status" value="1"/>
</dbReference>
<dbReference type="AlphaFoldDB" id="A0A7R6PM24"/>
<dbReference type="SMART" id="SM00382">
    <property type="entry name" value="AAA"/>
    <property type="match status" value="1"/>
</dbReference>
<dbReference type="InterPro" id="IPR025943">
    <property type="entry name" value="Sigma_54_int_dom_ATP-bd_2"/>
</dbReference>
<dbReference type="PROSITE" id="PS00675">
    <property type="entry name" value="SIGMA54_INTERACT_1"/>
    <property type="match status" value="1"/>
</dbReference>
<keyword evidence="9" id="KW-1185">Reference proteome</keyword>
<feature type="domain" description="Sigma-54 factor interaction" evidence="6">
    <location>
        <begin position="133"/>
        <end position="359"/>
    </location>
</feature>
<dbReference type="Pfam" id="PF00072">
    <property type="entry name" value="Response_reg"/>
    <property type="match status" value="1"/>
</dbReference>
<dbReference type="SMART" id="SM00448">
    <property type="entry name" value="REC"/>
    <property type="match status" value="1"/>
</dbReference>
<evidence type="ECO:0000256" key="5">
    <source>
        <dbReference type="PROSITE-ProRule" id="PRU00169"/>
    </source>
</evidence>
<keyword evidence="3" id="KW-0805">Transcription regulation</keyword>
<dbReference type="SUPFAM" id="SSF52172">
    <property type="entry name" value="CheY-like"/>
    <property type="match status" value="1"/>
</dbReference>
<sequence length="432" mass="49651">MTRVLIVEDRESLREMLRDFLSERYYVFDAESAEEAEKHLLHYPDIILCDLKLPGISGIEFIDIVKERCPESEIIIMTAFGDIPTAVEAMRKGAFDFIPKPLDLNLLAVLIEKAEKTIALKRKIDNGEKKFEVIGESPIFKNTLSIAKRYADEDIPVLILGESGSGKEIIARYIHLNSKRKDRMFVPINSSAIPASLFESEIFGYSKGAFTGAINSKKGLIEVAEGGTVFFDEIGDLPLNLQAKILRLIESGEYQRVGGERFLKANVRFLFATNKDIKEMVNNGTFREDLYHRISAFTVKVPPLRERPEDIPLLLNYFLEKSQKGKSLKIDKKTLETLKKMEWRGNVRELKNLVEKWVIFGEVFFDRGISEIDDNIRINLDPDKTFRKYQEDFEKKILEFYLKKHKGNKLAMAKELDMNYKTLLSKLAKYGL</sequence>
<dbReference type="FunFam" id="3.40.50.300:FF:000006">
    <property type="entry name" value="DNA-binding transcriptional regulator NtrC"/>
    <property type="match status" value="1"/>
</dbReference>
<dbReference type="InterPro" id="IPR002078">
    <property type="entry name" value="Sigma_54_int"/>
</dbReference>
<dbReference type="Pfam" id="PF25601">
    <property type="entry name" value="AAA_lid_14"/>
    <property type="match status" value="1"/>
</dbReference>
<gene>
    <name evidence="8" type="ORF">TTHT_0455</name>
</gene>
<evidence type="ECO:0000313" key="9">
    <source>
        <dbReference type="Proteomes" id="UP000595564"/>
    </source>
</evidence>
<organism evidence="8 9">
    <name type="scientific">Thermotomaculum hydrothermale</name>
    <dbReference type="NCBI Taxonomy" id="981385"/>
    <lineage>
        <taxon>Bacteria</taxon>
        <taxon>Pseudomonadati</taxon>
        <taxon>Acidobacteriota</taxon>
        <taxon>Holophagae</taxon>
        <taxon>Thermotomaculales</taxon>
        <taxon>Thermotomaculaceae</taxon>
        <taxon>Thermotomaculum</taxon>
    </lineage>
</organism>
<dbReference type="KEGG" id="thyd:TTHT_0455"/>
<feature type="modified residue" description="4-aspartylphosphate" evidence="5">
    <location>
        <position position="50"/>
    </location>
</feature>
<keyword evidence="1" id="KW-0547">Nucleotide-binding</keyword>
<dbReference type="InterPro" id="IPR027417">
    <property type="entry name" value="P-loop_NTPase"/>
</dbReference>
<dbReference type="GO" id="GO:0006355">
    <property type="term" value="P:regulation of DNA-templated transcription"/>
    <property type="evidence" value="ECO:0007669"/>
    <property type="project" value="InterPro"/>
</dbReference>
<dbReference type="Gene3D" id="3.40.50.300">
    <property type="entry name" value="P-loop containing nucleotide triphosphate hydrolases"/>
    <property type="match status" value="1"/>
</dbReference>
<name>A0A7R6PM24_9BACT</name>
<dbReference type="Gene3D" id="3.40.50.2300">
    <property type="match status" value="1"/>
</dbReference>
<accession>A0A7R6PM24</accession>
<dbReference type="SUPFAM" id="SSF46689">
    <property type="entry name" value="Homeodomain-like"/>
    <property type="match status" value="1"/>
</dbReference>
<dbReference type="InterPro" id="IPR002197">
    <property type="entry name" value="HTH_Fis"/>
</dbReference>
<feature type="domain" description="Response regulatory" evidence="7">
    <location>
        <begin position="3"/>
        <end position="115"/>
    </location>
</feature>
<dbReference type="PROSITE" id="PS00676">
    <property type="entry name" value="SIGMA54_INTERACT_2"/>
    <property type="match status" value="1"/>
</dbReference>
<evidence type="ECO:0000256" key="3">
    <source>
        <dbReference type="ARBA" id="ARBA00023015"/>
    </source>
</evidence>
<proteinExistence type="predicted"/>
<evidence type="ECO:0000259" key="6">
    <source>
        <dbReference type="PROSITE" id="PS50045"/>
    </source>
</evidence>
<dbReference type="InterPro" id="IPR011006">
    <property type="entry name" value="CheY-like_superfamily"/>
</dbReference>
<evidence type="ECO:0000259" key="7">
    <source>
        <dbReference type="PROSITE" id="PS50110"/>
    </source>
</evidence>
<keyword evidence="4" id="KW-0804">Transcription</keyword>
<dbReference type="PROSITE" id="PS50045">
    <property type="entry name" value="SIGMA54_INTERACT_4"/>
    <property type="match status" value="1"/>
</dbReference>